<dbReference type="FunFam" id="3.40.1280.10:FF:000003">
    <property type="entry name" value="Ribosomal RNA small subunit methyltransferase"/>
    <property type="match status" value="1"/>
</dbReference>
<comment type="caution">
    <text evidence="12">The sequence shown here is derived from an EMBL/GenBank/DDBJ whole genome shotgun (WGS) entry which is preliminary data.</text>
</comment>
<keyword evidence="8" id="KW-0699">rRNA-binding</keyword>
<dbReference type="InterPro" id="IPR005304">
    <property type="entry name" value="Rbsml_bgen_MeTrfase_EMG1/NEP1"/>
</dbReference>
<keyword evidence="7" id="KW-0949">S-adenosyl-L-methionine</keyword>
<evidence type="ECO:0000313" key="12">
    <source>
        <dbReference type="EMBL" id="KAL0487914.1"/>
    </source>
</evidence>
<dbReference type="GO" id="GO:0019843">
    <property type="term" value="F:rRNA binding"/>
    <property type="evidence" value="ECO:0007669"/>
    <property type="project" value="UniProtKB-KW"/>
</dbReference>
<dbReference type="Pfam" id="PF03587">
    <property type="entry name" value="EMG1"/>
    <property type="match status" value="1"/>
</dbReference>
<reference evidence="12 13" key="1">
    <citation type="submission" date="2024-03" db="EMBL/GenBank/DDBJ databases">
        <title>The Acrasis kona genome and developmental transcriptomes reveal deep origins of eukaryotic multicellular pathways.</title>
        <authorList>
            <person name="Sheikh S."/>
            <person name="Fu C.-J."/>
            <person name="Brown M.W."/>
            <person name="Baldauf S.L."/>
        </authorList>
    </citation>
    <scope>NUCLEOTIDE SEQUENCE [LARGE SCALE GENOMIC DNA]</scope>
    <source>
        <strain evidence="12 13">ATCC MYA-3509</strain>
    </source>
</reference>
<keyword evidence="5 12" id="KW-0489">Methyltransferase</keyword>
<keyword evidence="4" id="KW-0698">rRNA processing</keyword>
<keyword evidence="6" id="KW-0808">Transferase</keyword>
<evidence type="ECO:0000256" key="1">
    <source>
        <dbReference type="ARBA" id="ARBA00004604"/>
    </source>
</evidence>
<evidence type="ECO:0000256" key="6">
    <source>
        <dbReference type="ARBA" id="ARBA00022679"/>
    </source>
</evidence>
<evidence type="ECO:0000256" key="4">
    <source>
        <dbReference type="ARBA" id="ARBA00022552"/>
    </source>
</evidence>
<keyword evidence="13" id="KW-1185">Reference proteome</keyword>
<dbReference type="PANTHER" id="PTHR12636:SF5">
    <property type="entry name" value="RIBOSOMAL RNA SMALL SUBUNIT METHYLTRANSFERASE NEP1"/>
    <property type="match status" value="1"/>
</dbReference>
<proteinExistence type="inferred from homology"/>
<dbReference type="InterPro" id="IPR029026">
    <property type="entry name" value="tRNA_m1G_MTases_N"/>
</dbReference>
<evidence type="ECO:0000256" key="3">
    <source>
        <dbReference type="ARBA" id="ARBA00022517"/>
    </source>
</evidence>
<dbReference type="CDD" id="cd18088">
    <property type="entry name" value="Nep1-like"/>
    <property type="match status" value="1"/>
</dbReference>
<dbReference type="Proteomes" id="UP001431209">
    <property type="component" value="Unassembled WGS sequence"/>
</dbReference>
<evidence type="ECO:0000256" key="2">
    <source>
        <dbReference type="ARBA" id="ARBA00008115"/>
    </source>
</evidence>
<accession>A0AAW2ZEY4</accession>
<comment type="similarity">
    <text evidence="2">Belongs to the class IV-like SAM-binding methyltransferase superfamily. RNA methyltransferase NEP1 family.</text>
</comment>
<sequence>MNVDRKRKLLAPLSYLENENTKRLIVVLDGCPLESGKVGNEYKLLNCDDHRNFLSRVGKNPDDYRPDIVHQSLLALFDSPLNKAGLLEVFIHTKNNVLIKINQHCRIPRTYKRFAGLMVQLLHKFKISTADDSNAVLMKIIKNPITDHLPKSAFKVATSWKAEKLMRLEEYVPTIFEAHAKLNEKEEPASKKKKTEEKKEEPSSDIPVVFVVGGFSHGQIDAEYCHEQLSISQYPLSAALVCMKICNAFEEHWNIL</sequence>
<evidence type="ECO:0000256" key="5">
    <source>
        <dbReference type="ARBA" id="ARBA00022603"/>
    </source>
</evidence>
<dbReference type="GO" id="GO:0070475">
    <property type="term" value="P:rRNA base methylation"/>
    <property type="evidence" value="ECO:0007669"/>
    <property type="project" value="InterPro"/>
</dbReference>
<dbReference type="EMBL" id="JAOPGA020000672">
    <property type="protein sequence ID" value="KAL0480593.1"/>
    <property type="molecule type" value="Genomic_DNA"/>
</dbReference>
<dbReference type="AlphaFoldDB" id="A0AAW2ZEY4"/>
<dbReference type="InterPro" id="IPR029028">
    <property type="entry name" value="Alpha/beta_knot_MTases"/>
</dbReference>
<protein>
    <submittedName>
        <fullName evidence="11">Ribosomal RNA small subunit methyltransferase</fullName>
    </submittedName>
    <submittedName>
        <fullName evidence="12">Small subunit rRNA methyltransferase NEP1</fullName>
    </submittedName>
</protein>
<evidence type="ECO:0000256" key="10">
    <source>
        <dbReference type="ARBA" id="ARBA00023242"/>
    </source>
</evidence>
<comment type="subcellular location">
    <subcellularLocation>
        <location evidence="1">Nucleus</location>
        <location evidence="1">Nucleolus</location>
    </subcellularLocation>
</comment>
<dbReference type="SUPFAM" id="SSF75217">
    <property type="entry name" value="alpha/beta knot"/>
    <property type="match status" value="1"/>
</dbReference>
<keyword evidence="9" id="KW-0694">RNA-binding</keyword>
<dbReference type="GO" id="GO:0032040">
    <property type="term" value="C:small-subunit processome"/>
    <property type="evidence" value="ECO:0007669"/>
    <property type="project" value="TreeGrafter"/>
</dbReference>
<evidence type="ECO:0000256" key="7">
    <source>
        <dbReference type="ARBA" id="ARBA00022691"/>
    </source>
</evidence>
<evidence type="ECO:0000256" key="9">
    <source>
        <dbReference type="ARBA" id="ARBA00022884"/>
    </source>
</evidence>
<evidence type="ECO:0000256" key="8">
    <source>
        <dbReference type="ARBA" id="ARBA00022730"/>
    </source>
</evidence>
<evidence type="ECO:0000313" key="11">
    <source>
        <dbReference type="EMBL" id="KAL0480593.1"/>
    </source>
</evidence>
<name>A0AAW2ZEY4_9EUKA</name>
<dbReference type="PANTHER" id="PTHR12636">
    <property type="entry name" value="NEP1/MRA1"/>
    <property type="match status" value="1"/>
</dbReference>
<dbReference type="Gene3D" id="3.40.1280.10">
    <property type="match status" value="1"/>
</dbReference>
<dbReference type="EMBL" id="JAOPGA020001385">
    <property type="protein sequence ID" value="KAL0487914.1"/>
    <property type="molecule type" value="Genomic_DNA"/>
</dbReference>
<keyword evidence="10" id="KW-0539">Nucleus</keyword>
<gene>
    <name evidence="11" type="ORF">AKO1_002439</name>
    <name evidence="12" type="ORF">AKO1_015178</name>
</gene>
<dbReference type="GO" id="GO:0070037">
    <property type="term" value="F:rRNA (pseudouridine) methyltransferase activity"/>
    <property type="evidence" value="ECO:0007669"/>
    <property type="project" value="InterPro"/>
</dbReference>
<evidence type="ECO:0000313" key="13">
    <source>
        <dbReference type="Proteomes" id="UP001431209"/>
    </source>
</evidence>
<organism evidence="12 13">
    <name type="scientific">Acrasis kona</name>
    <dbReference type="NCBI Taxonomy" id="1008807"/>
    <lineage>
        <taxon>Eukaryota</taxon>
        <taxon>Discoba</taxon>
        <taxon>Heterolobosea</taxon>
        <taxon>Tetramitia</taxon>
        <taxon>Eutetramitia</taxon>
        <taxon>Acrasidae</taxon>
        <taxon>Acrasis</taxon>
    </lineage>
</organism>
<keyword evidence="3" id="KW-0690">Ribosome biogenesis</keyword>